<dbReference type="SUPFAM" id="SSF51445">
    <property type="entry name" value="(Trans)glycosidases"/>
    <property type="match status" value="1"/>
</dbReference>
<dbReference type="SMART" id="SM00642">
    <property type="entry name" value="Aamy"/>
    <property type="match status" value="1"/>
</dbReference>
<dbReference type="Gene3D" id="2.60.40.1180">
    <property type="entry name" value="Golgi alpha-mannosidase II"/>
    <property type="match status" value="1"/>
</dbReference>
<organism evidence="2 3">
    <name type="scientific">Motilibacter deserti</name>
    <dbReference type="NCBI Taxonomy" id="2714956"/>
    <lineage>
        <taxon>Bacteria</taxon>
        <taxon>Bacillati</taxon>
        <taxon>Actinomycetota</taxon>
        <taxon>Actinomycetes</taxon>
        <taxon>Motilibacterales</taxon>
        <taxon>Motilibacteraceae</taxon>
        <taxon>Motilibacter</taxon>
    </lineage>
</organism>
<dbReference type="InterPro" id="IPR013780">
    <property type="entry name" value="Glyco_hydro_b"/>
</dbReference>
<dbReference type="CDD" id="cd11324">
    <property type="entry name" value="AmyAc_Amylosucrase"/>
    <property type="match status" value="1"/>
</dbReference>
<dbReference type="PANTHER" id="PTHR10357">
    <property type="entry name" value="ALPHA-AMYLASE FAMILY MEMBER"/>
    <property type="match status" value="1"/>
</dbReference>
<keyword evidence="3" id="KW-1185">Reference proteome</keyword>
<dbReference type="InterPro" id="IPR006047">
    <property type="entry name" value="GH13_cat_dom"/>
</dbReference>
<dbReference type="Proteomes" id="UP000800981">
    <property type="component" value="Unassembled WGS sequence"/>
</dbReference>
<reference evidence="2 3" key="1">
    <citation type="submission" date="2020-03" db="EMBL/GenBank/DDBJ databases">
        <title>Two novel Motilibacter sp.</title>
        <authorList>
            <person name="Liu S."/>
        </authorList>
    </citation>
    <scope>NUCLEOTIDE SEQUENCE [LARGE SCALE GENOMIC DNA]</scope>
    <source>
        <strain evidence="2 3">E257</strain>
    </source>
</reference>
<dbReference type="InterPro" id="IPR044077">
    <property type="entry name" value="Amylosucrase"/>
</dbReference>
<dbReference type="InterPro" id="IPR017853">
    <property type="entry name" value="GH"/>
</dbReference>
<sequence>MGTAPAPVHATVEEALAGLPEHRRELFAIRLDRWWADLYAGLAAAYGDAVAAGLGERVARLAAAAYRDRDPELLRLDAARTLEPDWFQAPGMLGYAAYADRFAGDLAGVGERIPYLRELGVTYLHLMPLLRPREGENDGGYAVADYRAVRDDLGDVEGLRELATRLRRSGISLVLDLVLNHVAREHAWAAAARAGDPRYRAYFHVFPDRELPDRYEETLPEVFPDFAPGSFTWDEELQGWVWTTFNSWQWDVDWSNPDVFCEYADIVLFLANLGVEVLRLDAIAFLWKRLGTDCQNQPEVHALTQALRAMVRIACPAVAFKAEAIVGPADLVHYLGRGVHYGKVSDLAYHNGLMVHVWSMLASRDARLAAHALRALPPIPASTSWVTYLRCHDDIGWAVDDGDAAAVGVSGHQHRAYLSDWYSGAFPGSDARGLVFQHNPATGDRRISGTAASLAGLEAARERGEAGVVDLALGRLWVAYAIVLGWGGLPVVWMGDEIALANDPAWAEEEGHGDDNRWVHRPRMPWRTAYQRHNPDAVEGRAFAGLTRLARVRRSLPHLHASVPAEVLELSDPGVLPVLRRHPEGPMLGLYNVTPDWRSWPMARLHELGFVHPLDAISGSPIHESDGSVWLAPYAGWWVVGR</sequence>
<dbReference type="RefSeq" id="WP_166283595.1">
    <property type="nucleotide sequence ID" value="NZ_JAANNP010000023.1"/>
</dbReference>
<dbReference type="InterPro" id="IPR055218">
    <property type="entry name" value="Amylosucrase_C"/>
</dbReference>
<proteinExistence type="predicted"/>
<comment type="caution">
    <text evidence="2">The sequence shown here is derived from an EMBL/GenBank/DDBJ whole genome shotgun (WGS) entry which is preliminary data.</text>
</comment>
<dbReference type="Gene3D" id="1.10.1740.10">
    <property type="match status" value="1"/>
</dbReference>
<dbReference type="Pfam" id="PF22582">
    <property type="entry name" value="Amylosucrase_C-like"/>
    <property type="match status" value="1"/>
</dbReference>
<evidence type="ECO:0000313" key="2">
    <source>
        <dbReference type="EMBL" id="NHC15305.1"/>
    </source>
</evidence>
<name>A0ABX0H0F5_9ACTN</name>
<dbReference type="InterPro" id="IPR045857">
    <property type="entry name" value="O16G_dom_2"/>
</dbReference>
<dbReference type="PANTHER" id="PTHR10357:SF213">
    <property type="entry name" value="ALPHA AMYLASE CATALYTIC REGION"/>
    <property type="match status" value="1"/>
</dbReference>
<accession>A0ABX0H0F5</accession>
<dbReference type="Pfam" id="PF00128">
    <property type="entry name" value="Alpha-amylase"/>
    <property type="match status" value="1"/>
</dbReference>
<evidence type="ECO:0000259" key="1">
    <source>
        <dbReference type="SMART" id="SM00642"/>
    </source>
</evidence>
<feature type="domain" description="Glycosyl hydrolase family 13 catalytic" evidence="1">
    <location>
        <begin position="96"/>
        <end position="532"/>
    </location>
</feature>
<gene>
    <name evidence="2" type="ORF">G9H71_16100</name>
</gene>
<protein>
    <submittedName>
        <fullName evidence="2">Alpha-amylase</fullName>
    </submittedName>
</protein>
<dbReference type="EMBL" id="JAANNP010000023">
    <property type="protein sequence ID" value="NHC15305.1"/>
    <property type="molecule type" value="Genomic_DNA"/>
</dbReference>
<dbReference type="Gene3D" id="3.20.20.80">
    <property type="entry name" value="Glycosidases"/>
    <property type="match status" value="1"/>
</dbReference>
<evidence type="ECO:0000313" key="3">
    <source>
        <dbReference type="Proteomes" id="UP000800981"/>
    </source>
</evidence>
<dbReference type="Gene3D" id="3.90.400.10">
    <property type="entry name" value="Oligo-1,6-glucosidase, Domain 2"/>
    <property type="match status" value="1"/>
</dbReference>